<gene>
    <name evidence="5" type="ORF">AYL99_01361</name>
</gene>
<protein>
    <recommendedName>
        <fullName evidence="7">Short-chain dehydrogenase/reductase 2</fullName>
    </recommendedName>
</protein>
<dbReference type="AlphaFoldDB" id="A0A179A033"/>
<evidence type="ECO:0000313" key="6">
    <source>
        <dbReference type="Proteomes" id="UP000078343"/>
    </source>
</evidence>
<keyword evidence="6" id="KW-1185">Reference proteome</keyword>
<keyword evidence="2" id="KW-0521">NADP</keyword>
<name>A0A179A033_9EURO</name>
<dbReference type="Proteomes" id="UP000078343">
    <property type="component" value="Unassembled WGS sequence"/>
</dbReference>
<dbReference type="SUPFAM" id="SSF51735">
    <property type="entry name" value="NAD(P)-binding Rossmann-fold domains"/>
    <property type="match status" value="1"/>
</dbReference>
<organism evidence="5 6">
    <name type="scientific">Fonsecaea erecta</name>
    <dbReference type="NCBI Taxonomy" id="1367422"/>
    <lineage>
        <taxon>Eukaryota</taxon>
        <taxon>Fungi</taxon>
        <taxon>Dikarya</taxon>
        <taxon>Ascomycota</taxon>
        <taxon>Pezizomycotina</taxon>
        <taxon>Eurotiomycetes</taxon>
        <taxon>Chaetothyriomycetidae</taxon>
        <taxon>Chaetothyriales</taxon>
        <taxon>Herpotrichiellaceae</taxon>
        <taxon>Fonsecaea</taxon>
    </lineage>
</organism>
<dbReference type="EMBL" id="LVYI01000001">
    <property type="protein sequence ID" value="OAP65389.1"/>
    <property type="molecule type" value="Genomic_DNA"/>
</dbReference>
<comment type="caution">
    <text evidence="5">The sequence shown here is derived from an EMBL/GenBank/DDBJ whole genome shotgun (WGS) entry which is preliminary data.</text>
</comment>
<dbReference type="InterPro" id="IPR036291">
    <property type="entry name" value="NAD(P)-bd_dom_sf"/>
</dbReference>
<dbReference type="GeneID" id="30005531"/>
<dbReference type="GO" id="GO:0016616">
    <property type="term" value="F:oxidoreductase activity, acting on the CH-OH group of donors, NAD or NADP as acceptor"/>
    <property type="evidence" value="ECO:0007669"/>
    <property type="project" value="TreeGrafter"/>
</dbReference>
<accession>A0A179A033</accession>
<evidence type="ECO:0000256" key="4">
    <source>
        <dbReference type="RuleBase" id="RU000363"/>
    </source>
</evidence>
<dbReference type="PROSITE" id="PS00061">
    <property type="entry name" value="ADH_SHORT"/>
    <property type="match status" value="1"/>
</dbReference>
<evidence type="ECO:0000256" key="1">
    <source>
        <dbReference type="ARBA" id="ARBA00006484"/>
    </source>
</evidence>
<dbReference type="InterPro" id="IPR020904">
    <property type="entry name" value="Sc_DH/Rdtase_CS"/>
</dbReference>
<dbReference type="Gene3D" id="3.40.50.720">
    <property type="entry name" value="NAD(P)-binding Rossmann-like Domain"/>
    <property type="match status" value="1"/>
</dbReference>
<dbReference type="PRINTS" id="PR00081">
    <property type="entry name" value="GDHRDH"/>
</dbReference>
<dbReference type="OrthoDB" id="10253736at2759"/>
<dbReference type="STRING" id="1367422.A0A179A033"/>
<evidence type="ECO:0000256" key="3">
    <source>
        <dbReference type="ARBA" id="ARBA00023002"/>
    </source>
</evidence>
<evidence type="ECO:0000256" key="2">
    <source>
        <dbReference type="ARBA" id="ARBA00022857"/>
    </source>
</evidence>
<dbReference type="RefSeq" id="XP_018698756.1">
    <property type="nucleotide sequence ID" value="XM_018832877.1"/>
</dbReference>
<evidence type="ECO:0008006" key="7">
    <source>
        <dbReference type="Google" id="ProtNLM"/>
    </source>
</evidence>
<dbReference type="Pfam" id="PF00106">
    <property type="entry name" value="adh_short"/>
    <property type="match status" value="1"/>
</dbReference>
<dbReference type="InterPro" id="IPR002347">
    <property type="entry name" value="SDR_fam"/>
</dbReference>
<comment type="similarity">
    <text evidence="1 4">Belongs to the short-chain dehydrogenases/reductases (SDR) family.</text>
</comment>
<keyword evidence="3" id="KW-0560">Oxidoreductase</keyword>
<evidence type="ECO:0000313" key="5">
    <source>
        <dbReference type="EMBL" id="OAP65389.1"/>
    </source>
</evidence>
<proteinExistence type="inferred from homology"/>
<sequence>MATPGPLERAHRVAVGALTLPFSLVHRASTQPLLTGSLLFALTRAPLQYRARLLKLLGDAGLSIDRILLLIKSLKYLLAIGLVRKLNQALNRLALNNWHVFTKPGAPFQWDQRTELVVVTGGCSGFGYEMVKSFSKHARVVVLDISPFPEELRKLPGVDYYQLDVTDFAAIESTAETIRREHGDPTVLINNAGIANGTKIINSDAKLTDRIFKVNIASHFILIKEFLPGMLRAKKGHVVTIASMASFYATPGLVDYCCTKVGALFLSEGLRNELRTYYENGKCIQTSSVHPSWHATGIVKPVAAKLQQLGIRCDPASNVSDAVVEQVLAGRSGRIFVPRTEESSTYVRNFPVWLQDAVLSLQRVRKFDVSWD</sequence>
<dbReference type="PANTHER" id="PTHR24322:SF736">
    <property type="entry name" value="RETINOL DEHYDROGENASE 10"/>
    <property type="match status" value="1"/>
</dbReference>
<reference evidence="5 6" key="1">
    <citation type="submission" date="2016-04" db="EMBL/GenBank/DDBJ databases">
        <title>Draft genome of Fonsecaea erecta CBS 125763.</title>
        <authorList>
            <person name="Weiss V.A."/>
            <person name="Vicente V.A."/>
            <person name="Raittz R.T."/>
            <person name="Moreno L.F."/>
            <person name="De Souza E.M."/>
            <person name="Pedrosa F.O."/>
            <person name="Steffens M.B."/>
            <person name="Faoro H."/>
            <person name="Tadra-Sfeir M.Z."/>
            <person name="Najafzadeh M.J."/>
            <person name="Felipe M.S."/>
            <person name="Teixeira M."/>
            <person name="Sun J."/>
            <person name="Xi L."/>
            <person name="Gomes R."/>
            <person name="De Azevedo C.M."/>
            <person name="Salgado C.G."/>
            <person name="Da Silva M.B."/>
            <person name="Nascimento M.F."/>
            <person name="Queiroz-Telles F."/>
            <person name="Attili D.S."/>
            <person name="Gorbushina A."/>
        </authorList>
    </citation>
    <scope>NUCLEOTIDE SEQUENCE [LARGE SCALE GENOMIC DNA]</scope>
    <source>
        <strain evidence="5 6">CBS 125763</strain>
    </source>
</reference>
<dbReference type="PRINTS" id="PR00080">
    <property type="entry name" value="SDRFAMILY"/>
</dbReference>
<dbReference type="PANTHER" id="PTHR24322">
    <property type="entry name" value="PKSB"/>
    <property type="match status" value="1"/>
</dbReference>